<reference evidence="10 11" key="1">
    <citation type="submission" date="2024-04" db="EMBL/GenBank/DDBJ databases">
        <title>Defined microbial consortia suppress multidrug-resistant proinflammatory Enterobacteriaceae via ecological control.</title>
        <authorList>
            <person name="Furuichi M."/>
            <person name="Kawaguchi T."/>
            <person name="Pust M."/>
            <person name="Yasuma K."/>
            <person name="Plichta D."/>
            <person name="Hasegawa N."/>
            <person name="Ohya T."/>
            <person name="Bhattarai S."/>
            <person name="Sasajima S."/>
            <person name="Aoto Y."/>
            <person name="Tuganbaev T."/>
            <person name="Yaginuma M."/>
            <person name="Ueda M."/>
            <person name="Okahashi N."/>
            <person name="Amafuji K."/>
            <person name="Kiridooshi Y."/>
            <person name="Sugita K."/>
            <person name="Strazar M."/>
            <person name="Skelly A."/>
            <person name="Suda W."/>
            <person name="Hattori M."/>
            <person name="Nakamoto N."/>
            <person name="Caballero S."/>
            <person name="Norman J."/>
            <person name="Olle B."/>
            <person name="Tanoue T."/>
            <person name="Arita M."/>
            <person name="Bucci V."/>
            <person name="Atarashi K."/>
            <person name="Xavier R."/>
            <person name="Honda K."/>
        </authorList>
    </citation>
    <scope>NUCLEOTIDE SEQUENCE [LARGE SCALE GENOMIC DNA]</scope>
    <source>
        <strain evidence="11">f13</strain>
    </source>
</reference>
<evidence type="ECO:0000256" key="1">
    <source>
        <dbReference type="ARBA" id="ARBA00004651"/>
    </source>
</evidence>
<proteinExistence type="predicted"/>
<feature type="transmembrane region" description="Helical" evidence="7">
    <location>
        <begin position="164"/>
        <end position="184"/>
    </location>
</feature>
<name>A0ABQ0B1H5_9FIRM</name>
<dbReference type="InterPro" id="IPR011527">
    <property type="entry name" value="ABC1_TM_dom"/>
</dbReference>
<keyword evidence="4 10" id="KW-0067">ATP-binding</keyword>
<dbReference type="Proteomes" id="UP001600894">
    <property type="component" value="Unassembled WGS sequence"/>
</dbReference>
<keyword evidence="11" id="KW-1185">Reference proteome</keyword>
<dbReference type="Gene3D" id="1.20.1560.10">
    <property type="entry name" value="ABC transporter type 1, transmembrane domain"/>
    <property type="match status" value="1"/>
</dbReference>
<dbReference type="SMART" id="SM00382">
    <property type="entry name" value="AAA"/>
    <property type="match status" value="1"/>
</dbReference>
<dbReference type="SUPFAM" id="SSF52540">
    <property type="entry name" value="P-loop containing nucleoside triphosphate hydrolases"/>
    <property type="match status" value="1"/>
</dbReference>
<protein>
    <submittedName>
        <fullName evidence="10">ABC transporter ATP-binding protein</fullName>
    </submittedName>
</protein>
<evidence type="ECO:0000259" key="8">
    <source>
        <dbReference type="PROSITE" id="PS50893"/>
    </source>
</evidence>
<dbReference type="SUPFAM" id="SSF90123">
    <property type="entry name" value="ABC transporter transmembrane region"/>
    <property type="match status" value="1"/>
</dbReference>
<keyword evidence="3" id="KW-0547">Nucleotide-binding</keyword>
<evidence type="ECO:0000313" key="11">
    <source>
        <dbReference type="Proteomes" id="UP001600894"/>
    </source>
</evidence>
<dbReference type="EMBL" id="BAABXL010000001">
    <property type="protein sequence ID" value="GAA6270106.1"/>
    <property type="molecule type" value="Genomic_DNA"/>
</dbReference>
<dbReference type="InterPro" id="IPR039421">
    <property type="entry name" value="Type_1_exporter"/>
</dbReference>
<feature type="transmembrane region" description="Helical" evidence="7">
    <location>
        <begin position="34"/>
        <end position="56"/>
    </location>
</feature>
<dbReference type="PANTHER" id="PTHR43394">
    <property type="entry name" value="ATP-DEPENDENT PERMEASE MDL1, MITOCHONDRIAL"/>
    <property type="match status" value="1"/>
</dbReference>
<feature type="domain" description="ABC transporter" evidence="8">
    <location>
        <begin position="365"/>
        <end position="599"/>
    </location>
</feature>
<dbReference type="Pfam" id="PF00005">
    <property type="entry name" value="ABC_tran"/>
    <property type="match status" value="1"/>
</dbReference>
<organism evidence="10 11">
    <name type="scientific">Enterocloster alcoholdehydrogenati</name>
    <dbReference type="NCBI Taxonomy" id="2547410"/>
    <lineage>
        <taxon>Bacteria</taxon>
        <taxon>Bacillati</taxon>
        <taxon>Bacillota</taxon>
        <taxon>Clostridia</taxon>
        <taxon>Lachnospirales</taxon>
        <taxon>Lachnospiraceae</taxon>
        <taxon>Enterocloster</taxon>
    </lineage>
</organism>
<feature type="transmembrane region" description="Helical" evidence="7">
    <location>
        <begin position="190"/>
        <end position="207"/>
    </location>
</feature>
<dbReference type="RefSeq" id="WP_176255427.1">
    <property type="nucleotide sequence ID" value="NZ_BAABXL010000001.1"/>
</dbReference>
<dbReference type="InterPro" id="IPR036640">
    <property type="entry name" value="ABC1_TM_sf"/>
</dbReference>
<feature type="transmembrane region" description="Helical" evidence="7">
    <location>
        <begin position="89"/>
        <end position="113"/>
    </location>
</feature>
<comment type="subcellular location">
    <subcellularLocation>
        <location evidence="1">Cell membrane</location>
        <topology evidence="1">Multi-pass membrane protein</topology>
    </subcellularLocation>
</comment>
<evidence type="ECO:0000256" key="5">
    <source>
        <dbReference type="ARBA" id="ARBA00022989"/>
    </source>
</evidence>
<dbReference type="PANTHER" id="PTHR43394:SF7">
    <property type="entry name" value="ABC TRANSPORTER B FAMILY MEMBER 28"/>
    <property type="match status" value="1"/>
</dbReference>
<keyword evidence="6 7" id="KW-0472">Membrane</keyword>
<evidence type="ECO:0000256" key="4">
    <source>
        <dbReference type="ARBA" id="ARBA00022840"/>
    </source>
</evidence>
<dbReference type="PROSITE" id="PS50893">
    <property type="entry name" value="ABC_TRANSPORTER_2"/>
    <property type="match status" value="1"/>
</dbReference>
<sequence length="602" mass="67187">MENDPNYFDTEVFEAKHMKKTILRFIRSMGRQKWRLTVVFICIAFYTYFTVMAPLYSANVVDLIWNQIKANQNAGHPFRITWELGGRQLFLLLVMYLACGVFYTLQSFLMAGFAEKLNLQLREEISRKLNRLPLSFFDRQQPGAIMSRATNDLEKMSEALQTGLLRLFMAVGTIIGSLIIMAAFDWLLTAVFLVFTAISLLAARAASRQTLRYASRRQDCTGRLNGLIEEAYSGRMLIKAFNREEESLAQIERAAIELADASEKTDWITGAINPGIRIINRGGQVAIAVLGGFMLLKGHLTPGRFQAFFQYANQAGEPITELSYMINSLQSALASVERVYELLDEEEISPDPETPLLLPRPKGDVDFSHIRFGYDPSRPLMKDVSFSVKAGQKIAIVGSTGAGKTTLINLLMRFYDIGGGKISLDGTDTRDLSRRGLRQAFGMVLQDTWLFEGTIAENIAYGKSDASRDEIIAAAKAARADFFIRTLPKGYDTVLGNDAENISIGQRQLLTIARVMLCDPAILILDEATSSVDTRTEMEIGRAMNTLMKGRTTFVIAHRLSTIVDADLILVMQNGTIIEQGDHKRLLQTGGAYAELYNSQFA</sequence>
<evidence type="ECO:0000256" key="7">
    <source>
        <dbReference type="SAM" id="Phobius"/>
    </source>
</evidence>
<evidence type="ECO:0000259" key="9">
    <source>
        <dbReference type="PROSITE" id="PS50929"/>
    </source>
</evidence>
<keyword evidence="2 7" id="KW-0812">Transmembrane</keyword>
<feature type="domain" description="ABC transmembrane type-1" evidence="9">
    <location>
        <begin position="38"/>
        <end position="331"/>
    </location>
</feature>
<dbReference type="Pfam" id="PF00664">
    <property type="entry name" value="ABC_membrane"/>
    <property type="match status" value="1"/>
</dbReference>
<dbReference type="InterPro" id="IPR003593">
    <property type="entry name" value="AAA+_ATPase"/>
</dbReference>
<dbReference type="InterPro" id="IPR003439">
    <property type="entry name" value="ABC_transporter-like_ATP-bd"/>
</dbReference>
<evidence type="ECO:0000256" key="6">
    <source>
        <dbReference type="ARBA" id="ARBA00023136"/>
    </source>
</evidence>
<evidence type="ECO:0000256" key="2">
    <source>
        <dbReference type="ARBA" id="ARBA00022692"/>
    </source>
</evidence>
<evidence type="ECO:0000313" key="10">
    <source>
        <dbReference type="EMBL" id="GAA6270106.1"/>
    </source>
</evidence>
<dbReference type="InterPro" id="IPR027417">
    <property type="entry name" value="P-loop_NTPase"/>
</dbReference>
<keyword evidence="5 7" id="KW-1133">Transmembrane helix</keyword>
<gene>
    <name evidence="10" type="ORF">F130042H8_31660</name>
</gene>
<evidence type="ECO:0000256" key="3">
    <source>
        <dbReference type="ARBA" id="ARBA00022741"/>
    </source>
</evidence>
<dbReference type="GO" id="GO:0005524">
    <property type="term" value="F:ATP binding"/>
    <property type="evidence" value="ECO:0007669"/>
    <property type="project" value="UniProtKB-KW"/>
</dbReference>
<dbReference type="CDD" id="cd18547">
    <property type="entry name" value="ABC_6TM_Tm288_like"/>
    <property type="match status" value="1"/>
</dbReference>
<comment type="caution">
    <text evidence="10">The sequence shown here is derived from an EMBL/GenBank/DDBJ whole genome shotgun (WGS) entry which is preliminary data.</text>
</comment>
<dbReference type="Gene3D" id="3.40.50.300">
    <property type="entry name" value="P-loop containing nucleotide triphosphate hydrolases"/>
    <property type="match status" value="1"/>
</dbReference>
<accession>A0ABQ0B1H5</accession>
<dbReference type="CDD" id="cd03254">
    <property type="entry name" value="ABCC_Glucan_exporter_like"/>
    <property type="match status" value="1"/>
</dbReference>
<dbReference type="PROSITE" id="PS50929">
    <property type="entry name" value="ABC_TM1F"/>
    <property type="match status" value="1"/>
</dbReference>